<dbReference type="Proteomes" id="UP000054563">
    <property type="component" value="Unassembled WGS sequence"/>
</dbReference>
<sequence>MPPIHIETLVPSKALEICLRIGGFGSQPDTRSPTYRRIIQLVLFKDYNAMQYGKGPWNVKEGDGKPPGRSLIRVFDPKAPDDAEPVWEWTKEVEYGTGRVPKECRVKVLHGWYKLHPKASHPEV</sequence>
<protein>
    <submittedName>
        <fullName evidence="1">Uncharacterized protein</fullName>
    </submittedName>
</protein>
<dbReference type="AlphaFoldDB" id="A0A0J8UQ94"/>
<evidence type="ECO:0000313" key="2">
    <source>
        <dbReference type="Proteomes" id="UP000054563"/>
    </source>
</evidence>
<dbReference type="VEuPathDB" id="FungiDB:CIHG_07490"/>
<accession>A0A0J8UQ94</accession>
<name>A0A0J8UQ94_COCIT</name>
<reference evidence="2" key="1">
    <citation type="journal article" date="2010" name="Genome Res.">
        <title>Population genomic sequencing of Coccidioides fungi reveals recent hybridization and transposon control.</title>
        <authorList>
            <person name="Neafsey D.E."/>
            <person name="Barker B.M."/>
            <person name="Sharpton T.J."/>
            <person name="Stajich J.E."/>
            <person name="Park D.J."/>
            <person name="Whiston E."/>
            <person name="Hung C.-Y."/>
            <person name="McMahan C."/>
            <person name="White J."/>
            <person name="Sykes S."/>
            <person name="Heiman D."/>
            <person name="Young S."/>
            <person name="Zeng Q."/>
            <person name="Abouelleil A."/>
            <person name="Aftuck L."/>
            <person name="Bessette D."/>
            <person name="Brown A."/>
            <person name="FitzGerald M."/>
            <person name="Lui A."/>
            <person name="Macdonald J.P."/>
            <person name="Priest M."/>
            <person name="Orbach M.J."/>
            <person name="Galgiani J.N."/>
            <person name="Kirkland T.N."/>
            <person name="Cole G.T."/>
            <person name="Birren B.W."/>
            <person name="Henn M.R."/>
            <person name="Taylor J.W."/>
            <person name="Rounsley S.D."/>
        </authorList>
    </citation>
    <scope>NUCLEOTIDE SEQUENCE [LARGE SCALE GENOMIC DNA]</scope>
    <source>
        <strain evidence="2">H538.4</strain>
    </source>
</reference>
<dbReference type="EMBL" id="DS017014">
    <property type="protein sequence ID" value="KMU89683.1"/>
    <property type="molecule type" value="Genomic_DNA"/>
</dbReference>
<gene>
    <name evidence="1" type="ORF">CIHG_07490</name>
</gene>
<organism evidence="1 2">
    <name type="scientific">Coccidioides immitis H538.4</name>
    <dbReference type="NCBI Taxonomy" id="396776"/>
    <lineage>
        <taxon>Eukaryota</taxon>
        <taxon>Fungi</taxon>
        <taxon>Dikarya</taxon>
        <taxon>Ascomycota</taxon>
        <taxon>Pezizomycotina</taxon>
        <taxon>Eurotiomycetes</taxon>
        <taxon>Eurotiomycetidae</taxon>
        <taxon>Onygenales</taxon>
        <taxon>Onygenaceae</taxon>
        <taxon>Coccidioides</taxon>
    </lineage>
</organism>
<evidence type="ECO:0000313" key="1">
    <source>
        <dbReference type="EMBL" id="KMU89683.1"/>
    </source>
</evidence>
<proteinExistence type="predicted"/>